<dbReference type="EMBL" id="KC246785">
    <property type="protein sequence ID" value="AHF24160.1"/>
    <property type="molecule type" value="Genomic_DNA"/>
</dbReference>
<proteinExistence type="predicted"/>
<name>W0FMD9_9BACT</name>
<organism evidence="1">
    <name type="scientific">uncultured bacterium Contig46</name>
    <dbReference type="NCBI Taxonomy" id="1393580"/>
    <lineage>
        <taxon>Bacteria</taxon>
        <taxon>environmental samples</taxon>
    </lineage>
</organism>
<reference evidence="1" key="1">
    <citation type="journal article" date="2013" name="PLoS ONE">
        <title>Metagenomic insights into the carbohydrate-active enzymes carried by the microorganisms adhering to solid digesta in the rumen of cows.</title>
        <authorList>
            <person name="Wang L."/>
            <person name="Hatem A."/>
            <person name="Catalyurek U.V."/>
            <person name="Morrison M."/>
            <person name="Yu Z."/>
        </authorList>
    </citation>
    <scope>NUCLEOTIDE SEQUENCE</scope>
</reference>
<evidence type="ECO:0000313" key="1">
    <source>
        <dbReference type="EMBL" id="AHF24160.1"/>
    </source>
</evidence>
<dbReference type="AlphaFoldDB" id="W0FMD9"/>
<sequence>MKGAYQSGMEVYAARGERKTEKAGSFDPVSKIILILIELNIDGRRSLRYD</sequence>
<accession>W0FMD9</accession>
<protein>
    <submittedName>
        <fullName evidence="1">Uncharacterized protein</fullName>
    </submittedName>
</protein>